<sequence>MGDFQSFKFDNSIPDLCPETQLNFRKFLQAAGIENMLIKDGRRISDTEVLNEIRKEVAVLSMNDDDGRTSSLILACLNGDDEAAKLLILSGECEANETAPDGETALTCAISSNSVRIVELLLTHGADPDFRGKKVECTPLMEAASVGYTDIVKLLLEHGACVGQKSNTGNTALHYAATSGHLECVCLLLQYNSPMEVQNDTGHTPLMEATSNGHVDVARCLIKHGCDINTHSAEFKESALTLASYKGHAEMVRFLLTAGADHEHRTDEMHTALMEAAMEGHVEVARLLLAHGANVNIPQDSFESPLTLAACGGHTELAHLLIGYGADIEEVNDEGYTPLMEAAREGHEETVALLLAVGADVNARTEETQETALTLAACGGFIEVCEMLLNAGADIEVGGVGCSTPLMEAAQEGHLELVRRLLERGAAVNAVTATGDTALHYAAENGHVKVCEKLLDWGAVFGAMTEGGRTPLMKAARTGHLEVVQLFLERGVAIDQPTSHNDANALSLACSGGHAKMVEFLLQHGADPQYQLRDGSTMLIEAARSGNPAVLRLILDYPKCLNQPSSILPNASVQLVANTLNQHLIQHPFSHDQRSAYQSLVSGVPPIGNVIMPPPPPPLPISVSGIANVDMCLDPSHSHLHPQAHSHSCHSHQQLSLQSSPSLSTSAKSVQPTTHINAALANAYAVGWAAGAAALVQQQQQQQHHTITSAISSSVDAPVVICPPVSGILSHIHTSGPLHDQILLTSSNTFEILPGISSLTASTSCTTIPSNCPIMAQNAHLNFQTTSVTAAINPVTGMTSVHTVLTQATVGASGTGPSSSITNSIGSISGGSSTSSGSSASSMVAGSSIDLTDDFSAGLLALFQELMPDLKADKDELIRRFEAVMCPFSALRATRTSISQQNGTNLDSSTAIAMSTNAAVLALSKLIDQQSQCRAQSSYPENSCDIIEHQLSPSCIHTSSVDPTLSKTTQWTGLLSTSCDTQFPESLPFSTECETSFNKTSSDQSDYADFENQNFDKAANVTPVMSSCHSSCSALSTSECSISSAHCTSSLCRANKTTSTFVESILPTLNSYDYGLDRTSDMLGPCIGSSHLSNLVDAVGLPTTQAVIHEAGLNHDMLTCYRNFHHPGSHFACAFDATTTTASVTNLSHMGVHNNIHHHHHHPLNTSVCGDNLINSNNILHVPQPSSGISIDSLMLNQTGTMAYNPSTAISGHQHISHSTLLPVNGSKILPVGPQSVLSSGGASVPNHALSLNDMTAVASSNLSIMGDTVSPLNVPSLVDVNACIESSMETALTLACSGGFVDLVRLLLERGADKEHRDKKSHTPLHTAVCANQRPVVALLLDYGADIEAQVDRTKDTALSIACSHGKLEIVEELLNRGANKEHRNISDYTPLSLAASGGYVEVIQLLLRHGAEINSRTGSKLGISPLMLASMNGHTAAVRLLLEHGSDINAHIETNRNTALTLACFQGRYEVVQLLVERKANIEHRAKTGLTPLMEAASGDYVEVGRILLDHGADVNASPVPSSRDTALTIAADKGNAKFVNLLLEKGAVVEARNKKGATPLWLASNGGHLEVVQSLIQYNADVNSQDNRKVSCLMAAFRKGHINVVRLLVQYVTQFPSDKDCIRHIKTAVTDKLSNEAIHHSHTVLYHVIYVQ</sequence>
<keyword evidence="1" id="KW-0677">Repeat</keyword>
<evidence type="ECO:0000256" key="1">
    <source>
        <dbReference type="ARBA" id="ARBA00022737"/>
    </source>
</evidence>
<feature type="repeat" description="ANK" evidence="3">
    <location>
        <begin position="501"/>
        <end position="533"/>
    </location>
</feature>
<feature type="repeat" description="ANK" evidence="3">
    <location>
        <begin position="201"/>
        <end position="233"/>
    </location>
</feature>
<feature type="repeat" description="ANK" evidence="3">
    <location>
        <begin position="467"/>
        <end position="499"/>
    </location>
</feature>
<keyword evidence="6" id="KW-1185">Reference proteome</keyword>
<feature type="compositionally biased region" description="Low complexity" evidence="4">
    <location>
        <begin position="651"/>
        <end position="666"/>
    </location>
</feature>
<feature type="repeat" description="ANK" evidence="3">
    <location>
        <begin position="301"/>
        <end position="333"/>
    </location>
</feature>
<feature type="repeat" description="ANK" evidence="3">
    <location>
        <begin position="1558"/>
        <end position="1590"/>
    </location>
</feature>
<dbReference type="Pfam" id="PF00023">
    <property type="entry name" value="Ank"/>
    <property type="match status" value="3"/>
</dbReference>
<dbReference type="GO" id="GO:0045087">
    <property type="term" value="P:innate immune response"/>
    <property type="evidence" value="ECO:0007669"/>
    <property type="project" value="TreeGrafter"/>
</dbReference>
<evidence type="ECO:0000313" key="6">
    <source>
        <dbReference type="Proteomes" id="UP000311919"/>
    </source>
</evidence>
<organism evidence="5 6">
    <name type="scientific">Schistosoma japonicum</name>
    <name type="common">Blood fluke</name>
    <dbReference type="NCBI Taxonomy" id="6182"/>
    <lineage>
        <taxon>Eukaryota</taxon>
        <taxon>Metazoa</taxon>
        <taxon>Spiralia</taxon>
        <taxon>Lophotrochozoa</taxon>
        <taxon>Platyhelminthes</taxon>
        <taxon>Trematoda</taxon>
        <taxon>Digenea</taxon>
        <taxon>Strigeidida</taxon>
        <taxon>Schistosomatoidea</taxon>
        <taxon>Schistosomatidae</taxon>
        <taxon>Schistosoma</taxon>
    </lineage>
</organism>
<feature type="repeat" description="ANK" evidence="3">
    <location>
        <begin position="1423"/>
        <end position="1455"/>
    </location>
</feature>
<dbReference type="Proteomes" id="UP000311919">
    <property type="component" value="Unassembled WGS sequence"/>
</dbReference>
<feature type="repeat" description="ANK" evidence="3">
    <location>
        <begin position="1321"/>
        <end position="1353"/>
    </location>
</feature>
<protein>
    <submittedName>
        <fullName evidence="5">Ankyrin repeat and KH domain-containing protein</fullName>
    </submittedName>
</protein>
<evidence type="ECO:0000256" key="2">
    <source>
        <dbReference type="ARBA" id="ARBA00023043"/>
    </source>
</evidence>
<dbReference type="InterPro" id="IPR051631">
    <property type="entry name" value="Ankyrin-KH/SAM_domain"/>
</dbReference>
<dbReference type="PANTHER" id="PTHR23206:SF8">
    <property type="entry name" value="ANKYRIN REPEAT AND KH DOMAIN-CONTAINING 1"/>
    <property type="match status" value="1"/>
</dbReference>
<dbReference type="PANTHER" id="PTHR23206">
    <property type="entry name" value="MASK PROTEIN"/>
    <property type="match status" value="1"/>
</dbReference>
<feature type="repeat" description="ANK" evidence="3">
    <location>
        <begin position="1490"/>
        <end position="1522"/>
    </location>
</feature>
<evidence type="ECO:0000313" key="5">
    <source>
        <dbReference type="EMBL" id="TNN06321.1"/>
    </source>
</evidence>
<feature type="repeat" description="ANK" evidence="3">
    <location>
        <begin position="1355"/>
        <end position="1387"/>
    </location>
</feature>
<feature type="repeat" description="ANK" evidence="3">
    <location>
        <begin position="1388"/>
        <end position="1420"/>
    </location>
</feature>
<dbReference type="GO" id="GO:0005737">
    <property type="term" value="C:cytoplasm"/>
    <property type="evidence" value="ECO:0007669"/>
    <property type="project" value="TreeGrafter"/>
</dbReference>
<gene>
    <name evidence="5" type="ORF">EWB00_008443</name>
</gene>
<dbReference type="InterPro" id="IPR036770">
    <property type="entry name" value="Ankyrin_rpt-contain_sf"/>
</dbReference>
<evidence type="ECO:0000256" key="4">
    <source>
        <dbReference type="SAM" id="MobiDB-lite"/>
    </source>
</evidence>
<feature type="repeat" description="ANK" evidence="3">
    <location>
        <begin position="334"/>
        <end position="366"/>
    </location>
</feature>
<comment type="caution">
    <text evidence="5">The sequence shown here is derived from an EMBL/GenBank/DDBJ whole genome shotgun (WGS) entry which is preliminary data.</text>
</comment>
<dbReference type="Gene3D" id="1.25.40.20">
    <property type="entry name" value="Ankyrin repeat-containing domain"/>
    <property type="match status" value="7"/>
</dbReference>
<feature type="repeat" description="ANK" evidence="3">
    <location>
        <begin position="368"/>
        <end position="400"/>
    </location>
</feature>
<keyword evidence="2 3" id="KW-0040">ANK repeat</keyword>
<dbReference type="OrthoDB" id="10071877at2759"/>
<feature type="repeat" description="ANK" evidence="3">
    <location>
        <begin position="138"/>
        <end position="167"/>
    </location>
</feature>
<dbReference type="PROSITE" id="PS50088">
    <property type="entry name" value="ANK_REPEAT"/>
    <property type="match status" value="22"/>
</dbReference>
<feature type="repeat" description="ANK" evidence="3">
    <location>
        <begin position="101"/>
        <end position="133"/>
    </location>
</feature>
<feature type="repeat" description="ANK" evidence="3">
    <location>
        <begin position="1457"/>
        <end position="1489"/>
    </location>
</feature>
<feature type="repeat" description="ANK" evidence="3">
    <location>
        <begin position="268"/>
        <end position="300"/>
    </location>
</feature>
<dbReference type="Pfam" id="PF12796">
    <property type="entry name" value="Ank_2"/>
    <property type="match status" value="8"/>
</dbReference>
<dbReference type="SUPFAM" id="SSF48403">
    <property type="entry name" value="Ankyrin repeat"/>
    <property type="match status" value="3"/>
</dbReference>
<feature type="compositionally biased region" description="Basic residues" evidence="4">
    <location>
        <begin position="638"/>
        <end position="650"/>
    </location>
</feature>
<name>A0A4Z2CPZ8_SCHJA</name>
<dbReference type="PRINTS" id="PR01415">
    <property type="entry name" value="ANKYRIN"/>
</dbReference>
<dbReference type="InterPro" id="IPR002110">
    <property type="entry name" value="Ankyrin_rpt"/>
</dbReference>
<dbReference type="EMBL" id="SKCS01000469">
    <property type="protein sequence ID" value="TNN06321.1"/>
    <property type="molecule type" value="Genomic_DNA"/>
</dbReference>
<feature type="repeat" description="ANK" evidence="3">
    <location>
        <begin position="401"/>
        <end position="433"/>
    </location>
</feature>
<feature type="repeat" description="ANK" evidence="3">
    <location>
        <begin position="168"/>
        <end position="200"/>
    </location>
</feature>
<dbReference type="FunFam" id="1.25.40.20:FF:000046">
    <property type="entry name" value="Ankyrin repeat and KH domain-containing protein 1"/>
    <property type="match status" value="1"/>
</dbReference>
<feature type="repeat" description="ANK" evidence="3">
    <location>
        <begin position="1288"/>
        <end position="1320"/>
    </location>
</feature>
<proteinExistence type="predicted"/>
<dbReference type="PROSITE" id="PS50297">
    <property type="entry name" value="ANK_REP_REGION"/>
    <property type="match status" value="22"/>
</dbReference>
<feature type="repeat" description="ANK" evidence="3">
    <location>
        <begin position="434"/>
        <end position="466"/>
    </location>
</feature>
<feature type="region of interest" description="Disordered" evidence="4">
    <location>
        <begin position="638"/>
        <end position="669"/>
    </location>
</feature>
<feature type="repeat" description="ANK" evidence="3">
    <location>
        <begin position="1525"/>
        <end position="1557"/>
    </location>
</feature>
<feature type="repeat" description="ANK" evidence="3">
    <location>
        <begin position="235"/>
        <end position="267"/>
    </location>
</feature>
<reference evidence="5 6" key="1">
    <citation type="submission" date="2019-03" db="EMBL/GenBank/DDBJ databases">
        <title>An improved genome assembly of the fluke Schistosoma japonicum.</title>
        <authorList>
            <person name="Hu W."/>
            <person name="Luo F."/>
            <person name="Yin M."/>
            <person name="Mo X."/>
            <person name="Sun C."/>
            <person name="Wu Q."/>
            <person name="Zhu B."/>
            <person name="Xiang M."/>
            <person name="Wang J."/>
            <person name="Wang Y."/>
            <person name="Zhang T."/>
            <person name="Xu B."/>
            <person name="Zheng H."/>
            <person name="Feng Z."/>
        </authorList>
    </citation>
    <scope>NUCLEOTIDE SEQUENCE [LARGE SCALE GENOMIC DNA]</scope>
    <source>
        <strain evidence="5">HuSjv2</strain>
        <tissue evidence="5">Worms</tissue>
    </source>
</reference>
<dbReference type="STRING" id="6182.A0A4Z2CPZ8"/>
<dbReference type="FunFam" id="1.25.40.20:FF:000131">
    <property type="entry name" value="ankyrin repeat domain-containing protein 17 isoform X1"/>
    <property type="match status" value="1"/>
</dbReference>
<accession>A0A4Z2CPZ8</accession>
<evidence type="ECO:0000256" key="3">
    <source>
        <dbReference type="PROSITE-ProRule" id="PRU00023"/>
    </source>
</evidence>
<dbReference type="SMART" id="SM00248">
    <property type="entry name" value="ANK"/>
    <property type="match status" value="25"/>
</dbReference>
<dbReference type="Pfam" id="PF13637">
    <property type="entry name" value="Ank_4"/>
    <property type="match status" value="1"/>
</dbReference>